<evidence type="ECO:0000313" key="3">
    <source>
        <dbReference type="EMBL" id="WAR24397.1"/>
    </source>
</evidence>
<feature type="region of interest" description="Disordered" evidence="2">
    <location>
        <begin position="709"/>
        <end position="809"/>
    </location>
</feature>
<evidence type="ECO:0000313" key="4">
    <source>
        <dbReference type="Proteomes" id="UP001164746"/>
    </source>
</evidence>
<dbReference type="Proteomes" id="UP001164746">
    <property type="component" value="Chromosome 13"/>
</dbReference>
<evidence type="ECO:0000256" key="1">
    <source>
        <dbReference type="SAM" id="Coils"/>
    </source>
</evidence>
<name>A0ABY7FQH6_MYAAR</name>
<feature type="region of interest" description="Disordered" evidence="2">
    <location>
        <begin position="154"/>
        <end position="183"/>
    </location>
</feature>
<organism evidence="3 4">
    <name type="scientific">Mya arenaria</name>
    <name type="common">Soft-shell clam</name>
    <dbReference type="NCBI Taxonomy" id="6604"/>
    <lineage>
        <taxon>Eukaryota</taxon>
        <taxon>Metazoa</taxon>
        <taxon>Spiralia</taxon>
        <taxon>Lophotrochozoa</taxon>
        <taxon>Mollusca</taxon>
        <taxon>Bivalvia</taxon>
        <taxon>Autobranchia</taxon>
        <taxon>Heteroconchia</taxon>
        <taxon>Euheterodonta</taxon>
        <taxon>Imparidentia</taxon>
        <taxon>Neoheterodontei</taxon>
        <taxon>Myida</taxon>
        <taxon>Myoidea</taxon>
        <taxon>Myidae</taxon>
        <taxon>Mya</taxon>
    </lineage>
</organism>
<feature type="region of interest" description="Disordered" evidence="2">
    <location>
        <begin position="508"/>
        <end position="538"/>
    </location>
</feature>
<gene>
    <name evidence="3" type="ORF">MAR_038066</name>
</gene>
<feature type="coiled-coil region" evidence="1">
    <location>
        <begin position="303"/>
        <end position="330"/>
    </location>
</feature>
<keyword evidence="4" id="KW-1185">Reference proteome</keyword>
<feature type="compositionally biased region" description="Basic and acidic residues" evidence="2">
    <location>
        <begin position="995"/>
        <end position="1006"/>
    </location>
</feature>
<proteinExistence type="predicted"/>
<reference evidence="3" key="1">
    <citation type="submission" date="2022-11" db="EMBL/GenBank/DDBJ databases">
        <title>Centuries of genome instability and evolution in soft-shell clam transmissible cancer (bioRxiv).</title>
        <authorList>
            <person name="Hart S.F.M."/>
            <person name="Yonemitsu M.A."/>
            <person name="Giersch R.M."/>
            <person name="Beal B.F."/>
            <person name="Arriagada G."/>
            <person name="Davis B.W."/>
            <person name="Ostrander E.A."/>
            <person name="Goff S.P."/>
            <person name="Metzger M.J."/>
        </authorList>
    </citation>
    <scope>NUCLEOTIDE SEQUENCE</scope>
    <source>
        <strain evidence="3">MELC-2E11</strain>
        <tissue evidence="3">Siphon/mantle</tissue>
    </source>
</reference>
<feature type="region of interest" description="Disordered" evidence="2">
    <location>
        <begin position="874"/>
        <end position="917"/>
    </location>
</feature>
<evidence type="ECO:0000256" key="2">
    <source>
        <dbReference type="SAM" id="MobiDB-lite"/>
    </source>
</evidence>
<feature type="compositionally biased region" description="Basic and acidic residues" evidence="2">
    <location>
        <begin position="723"/>
        <end position="753"/>
    </location>
</feature>
<keyword evidence="1" id="KW-0175">Coiled coil</keyword>
<feature type="region of interest" description="Disordered" evidence="2">
    <location>
        <begin position="994"/>
        <end position="1015"/>
    </location>
</feature>
<feature type="region of interest" description="Disordered" evidence="2">
    <location>
        <begin position="1164"/>
        <end position="1225"/>
    </location>
</feature>
<dbReference type="EMBL" id="CP111024">
    <property type="protein sequence ID" value="WAR24397.1"/>
    <property type="molecule type" value="Genomic_DNA"/>
</dbReference>
<protein>
    <submittedName>
        <fullName evidence="3">Uncharacterized protein</fullName>
    </submittedName>
</protein>
<sequence length="1225" mass="135597">MGAHMLYLYHICCPALPRSRTRPLVRQCSVPWQRSNLWMVVHGVRSVSCSSQSHVSGALLDASDGKEMNMYVSSYSGGVHEVLVHTLEQTDKSVNHLLAELGMAAPVVGSQLEMSILADTAGDTSCISSVDTSRVTAGDASCLTDASYLTEGDTTGFTEGDTTGLTDADTTGLTEGDTTGLSEGDMTGALESEGDTSVNTLDGTHWVCEDCQCENNVDESLVECLHCRKVRTDYETLSIQKITDDSLPKVCENIDDICRAEVLDKRNDNLHEDHDVNGNIVDSSSEMIEDMGENSENESLDKKNENLHKIEKTDEEMDKIDEEMEMKDGENEILPEQIGKIEKLKENASEDKGVQLTIEDNVVDLNVGEKDDSIEEARILEAHEEKVQNIIVVGEEILIAKRNQSTDLYARSTDESDIDSSYQKSYYPGDYTTSEVESSGILESSTDTCEVDTTGLTDYDTTGFEGGGEDISHLDISLSDSSQEVITVQEEIEISELISIEEIAKLDTGNKDDESENKPEANVDKVKKETEFDSDGMKPRSSLCEYMYPSVSGVSDTEYPSTLTDVSDFTCTTIDTSQTDDSIVVCEDCRQDFSSGLETTGCESEFSYHVCAECKSRRLSSTDGFGDNNGLTNIMKVERNQREAENARMIEVANEVFEDIIEVAQDVMEEDFEINSLAEESKDDVERKEDTMLTEKAFSYADIVKENKGDDVKTEEGSTDYVKSGEEKNTDVTEERREGSNAEKDEDKGKIDKEPEDGNDTDVEINSDEEIQDGMEKVYKSSYLKDITRTDSSDEEAKEAQESASEDFNTTIEHSVELLQSPSGTDVDGGFNVSLNEAGMGMMEDEKPFLGKENESKTLFGKIISMVIPDVENRLQRDPDNGSKEEVDVFETSVDPIECEEKDHAVGTEMDGINDEGKNEFELKPETADGVLNQGSYMASYAEILKMNDGKSTSSFSASAVVTENSTDAKPWSETLPEIQTRLKRVKEELDEMKEDLVRSESIEMKSDEEELGEDVFDSMAYGFKETDGNESCASESTNSNDNFEFDLNLAKSVMDELCEKVLTKIYAESPDTVNDLNKTDEESDEYFKSADEIEFEIDIAGTPMKCEQTDSSEKDLQHELSKIEEIFTPEDFLITSEVTEDIEIEIEQSLGVENVVNQDPVKEDNLKKVHENGVASPGSERSCDSDGLEFQDAATEKEAVKERGTADDSEESFHDAGEEQGKDA</sequence>
<accession>A0ABY7FQH6</accession>
<feature type="compositionally biased region" description="Basic and acidic residues" evidence="2">
    <location>
        <begin position="1195"/>
        <end position="1225"/>
    </location>
</feature>
<feature type="compositionally biased region" description="Acidic residues" evidence="2">
    <location>
        <begin position="754"/>
        <end position="773"/>
    </location>
</feature>
<feature type="compositionally biased region" description="Basic and acidic residues" evidence="2">
    <location>
        <begin position="874"/>
        <end position="887"/>
    </location>
</feature>